<dbReference type="OrthoDB" id="1523802at2"/>
<dbReference type="EMBL" id="FNAO01000007">
    <property type="protein sequence ID" value="SDE78710.1"/>
    <property type="molecule type" value="Genomic_DNA"/>
</dbReference>
<accession>A0A1G7FS36</accession>
<evidence type="ECO:0000313" key="1">
    <source>
        <dbReference type="EMBL" id="SDE78710.1"/>
    </source>
</evidence>
<gene>
    <name evidence="1" type="ORF">SAMN05421636_107254</name>
</gene>
<dbReference type="Proteomes" id="UP000199109">
    <property type="component" value="Unassembled WGS sequence"/>
</dbReference>
<dbReference type="STRING" id="641691.SAMN05421636_107254"/>
<protein>
    <recommendedName>
        <fullName evidence="3">NIPSNAP protein</fullName>
    </recommendedName>
</protein>
<keyword evidence="2" id="KW-1185">Reference proteome</keyword>
<evidence type="ECO:0000313" key="2">
    <source>
        <dbReference type="Proteomes" id="UP000199109"/>
    </source>
</evidence>
<dbReference type="AlphaFoldDB" id="A0A1G7FS36"/>
<organism evidence="1 2">
    <name type="scientific">Pricia antarctica</name>
    <dbReference type="NCBI Taxonomy" id="641691"/>
    <lineage>
        <taxon>Bacteria</taxon>
        <taxon>Pseudomonadati</taxon>
        <taxon>Bacteroidota</taxon>
        <taxon>Flavobacteriia</taxon>
        <taxon>Flavobacteriales</taxon>
        <taxon>Flavobacteriaceae</taxon>
        <taxon>Pricia</taxon>
    </lineage>
</organism>
<dbReference type="RefSeq" id="WP_091870753.1">
    <property type="nucleotide sequence ID" value="NZ_FNAO01000007.1"/>
</dbReference>
<sequence length="264" mass="29841">MKKLVIITVLMVLGFTAHAQEKLYLVFEFMKVDNEQEAAYSETESFWEKIQEQRVKAGDILGWDLWSLQPGGEMQDFQYVTVSLYNDPVKMMDGSSWSSLEDRVKAAYPNMTEADLLAKINGSSKTRDLAVRIYAQEIATTTGSSAAEMVLGTVAEIDMMKVSLENYGAYEKAEVEVFQPLHQKAVDAGEKMNWGLIRFMNPIGSDTYASHMTISMFKDYTQALNQNIDFSEGATPAKTKLMQEGIANRDLKYVYIAQLIRMVR</sequence>
<reference evidence="1 2" key="1">
    <citation type="submission" date="2016-10" db="EMBL/GenBank/DDBJ databases">
        <authorList>
            <person name="de Groot N.N."/>
        </authorList>
    </citation>
    <scope>NUCLEOTIDE SEQUENCE [LARGE SCALE GENOMIC DNA]</scope>
    <source>
        <strain evidence="1 2">DSM 23421</strain>
    </source>
</reference>
<name>A0A1G7FS36_9FLAO</name>
<evidence type="ECO:0008006" key="3">
    <source>
        <dbReference type="Google" id="ProtNLM"/>
    </source>
</evidence>
<proteinExistence type="predicted"/>